<dbReference type="RefSeq" id="WP_165302622.1">
    <property type="nucleotide sequence ID" value="NZ_JAAKZZ010000583.1"/>
</dbReference>
<dbReference type="EMBL" id="JAAKZZ010000583">
    <property type="protein sequence ID" value="NGO72969.1"/>
    <property type="molecule type" value="Genomic_DNA"/>
</dbReference>
<protein>
    <submittedName>
        <fullName evidence="2">Uncharacterized protein</fullName>
    </submittedName>
</protein>
<dbReference type="AlphaFoldDB" id="A0A6G4X602"/>
<accession>A0A6G4X602</accession>
<feature type="region of interest" description="Disordered" evidence="1">
    <location>
        <begin position="211"/>
        <end position="246"/>
    </location>
</feature>
<comment type="caution">
    <text evidence="2">The sequence shown here is derived from an EMBL/GenBank/DDBJ whole genome shotgun (WGS) entry which is preliminary data.</text>
</comment>
<organism evidence="2 3">
    <name type="scientific">Streptomyces boncukensis</name>
    <dbReference type="NCBI Taxonomy" id="2711219"/>
    <lineage>
        <taxon>Bacteria</taxon>
        <taxon>Bacillati</taxon>
        <taxon>Actinomycetota</taxon>
        <taxon>Actinomycetes</taxon>
        <taxon>Kitasatosporales</taxon>
        <taxon>Streptomycetaceae</taxon>
        <taxon>Streptomyces</taxon>
    </lineage>
</organism>
<dbReference type="Proteomes" id="UP000477722">
    <property type="component" value="Unassembled WGS sequence"/>
</dbReference>
<evidence type="ECO:0000313" key="2">
    <source>
        <dbReference type="EMBL" id="NGO72969.1"/>
    </source>
</evidence>
<proteinExistence type="predicted"/>
<name>A0A6G4X602_9ACTN</name>
<evidence type="ECO:0000313" key="3">
    <source>
        <dbReference type="Proteomes" id="UP000477722"/>
    </source>
</evidence>
<gene>
    <name evidence="2" type="ORF">G5C65_32445</name>
</gene>
<reference evidence="2 3" key="1">
    <citation type="submission" date="2020-02" db="EMBL/GenBank/DDBJ databases">
        <title>Whole-genome analyses of novel actinobacteria.</title>
        <authorList>
            <person name="Sahin N."/>
            <person name="Tatar D."/>
        </authorList>
    </citation>
    <scope>NUCLEOTIDE SEQUENCE [LARGE SCALE GENOMIC DNA]</scope>
    <source>
        <strain evidence="2 3">SB3404</strain>
    </source>
</reference>
<sequence length="246" mass="24489">MAELGVSLVGGAGQVVAEAARGAHRVAVLIQQPGGQVVGVGVHADHALGPQGVERDHGKVLARPRGVQVPAPAGHVVMDAVGHGPVAGDAVAPLGAPVREGDAGCEDVPAMPGVRVPGERCGQLDADLTVGGDADGLVPVAFAGLAVGGEEPAGRLPLRTPLLGRLVGSGQVVPLVQQTPAAAYDTDPPGFPLGADLLVAFFEDRQTPGLGKPLEAGAVAAGLPPDALGPDRQRQPVPQSADPRIE</sequence>
<keyword evidence="3" id="KW-1185">Reference proteome</keyword>
<evidence type="ECO:0000256" key="1">
    <source>
        <dbReference type="SAM" id="MobiDB-lite"/>
    </source>
</evidence>